<keyword evidence="8 13" id="KW-0472">Membrane</keyword>
<dbReference type="GO" id="GO:0005886">
    <property type="term" value="C:plasma membrane"/>
    <property type="evidence" value="ECO:0007669"/>
    <property type="project" value="UniProtKB-SubCell"/>
</dbReference>
<dbReference type="InterPro" id="IPR031157">
    <property type="entry name" value="G_TR_CS"/>
</dbReference>
<dbReference type="PANTHER" id="PTHR43512:SF4">
    <property type="entry name" value="TRANSLATION FACTOR GUF1 HOMOLOG, CHLOROPLASTIC"/>
    <property type="match status" value="1"/>
</dbReference>
<dbReference type="Pfam" id="PF00009">
    <property type="entry name" value="GTP_EFTU"/>
    <property type="match status" value="1"/>
</dbReference>
<evidence type="ECO:0000313" key="17">
    <source>
        <dbReference type="Proteomes" id="UP000077961"/>
    </source>
</evidence>
<evidence type="ECO:0000256" key="5">
    <source>
        <dbReference type="ARBA" id="ARBA00022801"/>
    </source>
</evidence>
<dbReference type="SUPFAM" id="SSF50447">
    <property type="entry name" value="Translation proteins"/>
    <property type="match status" value="1"/>
</dbReference>
<dbReference type="InterPro" id="IPR000795">
    <property type="entry name" value="T_Tr_GTP-bd_dom"/>
</dbReference>
<dbReference type="Gene3D" id="3.30.70.240">
    <property type="match status" value="1"/>
</dbReference>
<dbReference type="InterPro" id="IPR000640">
    <property type="entry name" value="EFG_V-like"/>
</dbReference>
<dbReference type="Pfam" id="PF00679">
    <property type="entry name" value="EFG_C"/>
    <property type="match status" value="1"/>
</dbReference>
<dbReference type="InterPro" id="IPR027417">
    <property type="entry name" value="P-loop_NTPase"/>
</dbReference>
<name>A0A1A9N969_9BURK</name>
<evidence type="ECO:0000256" key="3">
    <source>
        <dbReference type="ARBA" id="ARBA00022519"/>
    </source>
</evidence>
<keyword evidence="17" id="KW-1185">Reference proteome</keyword>
<keyword evidence="7 13" id="KW-0342">GTP-binding</keyword>
<dbReference type="Gene3D" id="3.30.70.2570">
    <property type="entry name" value="Elongation factor 4, C-terminal domain"/>
    <property type="match status" value="1"/>
</dbReference>
<dbReference type="PRINTS" id="PR00315">
    <property type="entry name" value="ELONGATNFCT"/>
</dbReference>
<dbReference type="InterPro" id="IPR035654">
    <property type="entry name" value="LepA_IV"/>
</dbReference>
<dbReference type="Gene3D" id="2.40.30.10">
    <property type="entry name" value="Translation factors"/>
    <property type="match status" value="1"/>
</dbReference>
<dbReference type="FunFam" id="3.30.70.2570:FF:000001">
    <property type="entry name" value="Translation factor GUF1, mitochondrial"/>
    <property type="match status" value="1"/>
</dbReference>
<dbReference type="InterPro" id="IPR006297">
    <property type="entry name" value="EF-4"/>
</dbReference>
<keyword evidence="3" id="KW-0997">Cell inner membrane</keyword>
<dbReference type="FunFam" id="3.30.70.870:FF:000004">
    <property type="entry name" value="Translation factor GUF1, mitochondrial"/>
    <property type="match status" value="1"/>
</dbReference>
<dbReference type="InterPro" id="IPR013842">
    <property type="entry name" value="LepA_CTD"/>
</dbReference>
<dbReference type="SUPFAM" id="SSF52540">
    <property type="entry name" value="P-loop containing nucleoside triphosphate hydrolases"/>
    <property type="match status" value="1"/>
</dbReference>
<dbReference type="PROSITE" id="PS51722">
    <property type="entry name" value="G_TR_2"/>
    <property type="match status" value="1"/>
</dbReference>
<comment type="subcellular location">
    <subcellularLocation>
        <location evidence="13">Cell membrane</location>
        <topology evidence="13">Peripheral membrane protein</topology>
        <orientation evidence="13">Cytoplasmic side</orientation>
    </subcellularLocation>
</comment>
<comment type="similarity">
    <text evidence="11">Belongs to the GTP-binding elongation factor family. LepA subfamily.</text>
</comment>
<dbReference type="CDD" id="cd03709">
    <property type="entry name" value="lepA_C"/>
    <property type="match status" value="1"/>
</dbReference>
<evidence type="ECO:0000256" key="9">
    <source>
        <dbReference type="ARBA" id="ARBA00050293"/>
    </source>
</evidence>
<keyword evidence="2 13" id="KW-1003">Cell membrane</keyword>
<comment type="similarity">
    <text evidence="1 13">Belongs to the TRAFAC class translation factor GTPase superfamily. Classic translation factor GTPase family. LepA subfamily.</text>
</comment>
<evidence type="ECO:0000313" key="18">
    <source>
        <dbReference type="Proteomes" id="UP000078116"/>
    </source>
</evidence>
<dbReference type="NCBIfam" id="TIGR00231">
    <property type="entry name" value="small_GTP"/>
    <property type="match status" value="1"/>
</dbReference>
<dbReference type="GO" id="GO:0003924">
    <property type="term" value="F:GTPase activity"/>
    <property type="evidence" value="ECO:0007669"/>
    <property type="project" value="UniProtKB-UniRule"/>
</dbReference>
<dbReference type="InterPro" id="IPR035647">
    <property type="entry name" value="EFG_III/V"/>
</dbReference>
<dbReference type="FunFam" id="3.30.70.240:FF:000007">
    <property type="entry name" value="Translation factor GUF1, mitochondrial"/>
    <property type="match status" value="1"/>
</dbReference>
<evidence type="ECO:0000256" key="7">
    <source>
        <dbReference type="ARBA" id="ARBA00023134"/>
    </source>
</evidence>
<dbReference type="FunFam" id="3.40.50.300:FF:000078">
    <property type="entry name" value="Elongation factor 4"/>
    <property type="match status" value="1"/>
</dbReference>
<dbReference type="OrthoDB" id="9801472at2"/>
<dbReference type="AlphaFoldDB" id="A0A1A9N969"/>
<sequence length="597" mass="66056">MDHIRNFSIIAHIDHGKSTLADRIIQICGGLSDREMESQVLDSMDLERERGITIKAQTAALTYKARDGQVYNLNMIDTPGHVDFSYEVSRSLSACEGALLVVDASQGVEAQTVANCYTAIELGVDVIPVLNKIDLPAANPENAIAEIEDVIGIDATDATHCSAKTGLGVEDVLEALIAKVPPPKGDPEAPLQALIIDSWFDNYVGVVMLVRIVNGTLRPKDKIRMMATGAQYPVEHIGVFTPKSKNLESLSAGQVGFIIAGIKELAAAKVGDTVTLVNRPAPEPLPGFKEVKPQVFAGLYPVEANQYDALRDSLEKLKLNDASLMYEPEVSQALGFGFRCGFLGLLHMEIVQERLEREFDMDLITTAPTVVYEVLQRDGTTLMVENPAKMPEPSKIEEVREPIVTVNLYMPQDYVGSVITLCTQKRGTQINMQYHGRQVQLTYEIPMGEVVLDFFDRLKSISRGYASMDYEFKEYRAADVVKVDMLINGDKVDALSVIVHRSQSQYRGREVAAKMRELIPRQMYDVAIQATIGANIIARENIKALRKNVLAKCYGGDISRKKKLLEKQKAGKKRMKQVGSVEIPQEAFLAILRVEDK</sequence>
<dbReference type="SMART" id="SM00838">
    <property type="entry name" value="EFG_C"/>
    <property type="match status" value="1"/>
</dbReference>
<dbReference type="HAMAP" id="MF_00071">
    <property type="entry name" value="LepA"/>
    <property type="match status" value="1"/>
</dbReference>
<dbReference type="Proteomes" id="UP000077961">
    <property type="component" value="Unassembled WGS sequence"/>
</dbReference>
<gene>
    <name evidence="13" type="primary">lepA</name>
    <name evidence="15" type="ORF">A6V36_03580</name>
    <name evidence="16" type="ORF">A6V37_23605</name>
</gene>
<dbReference type="GO" id="GO:0003746">
    <property type="term" value="F:translation elongation factor activity"/>
    <property type="evidence" value="ECO:0007669"/>
    <property type="project" value="UniProtKB-UniRule"/>
</dbReference>
<evidence type="ECO:0000256" key="13">
    <source>
        <dbReference type="HAMAP-Rule" id="MF_00071"/>
    </source>
</evidence>
<reference evidence="17 18" key="1">
    <citation type="submission" date="2016-04" db="EMBL/GenBank/DDBJ databases">
        <title>Reclassification of Paraburkholderia panaciterrae (Farh et al. 2015) Dobritsa &amp; Samadpour 2016 as a later homotypic synonym of Paraburkholderia ginsengiterrae (Farh et al. 2015) Dobritsa &amp; Samadpour 2016.</title>
        <authorList>
            <person name="Dobritsa A.P."/>
            <person name="Kutumbaka K."/>
            <person name="Samadpour M."/>
        </authorList>
    </citation>
    <scope>NUCLEOTIDE SEQUENCE [LARGE SCALE GENOMIC DNA]</scope>
    <source>
        <strain evidence="16 18">DCY85</strain>
        <strain evidence="15 17">DCY85-1</strain>
    </source>
</reference>
<comment type="catalytic activity">
    <reaction evidence="9 13">
        <text>GTP + H2O = GDP + phosphate + H(+)</text>
        <dbReference type="Rhea" id="RHEA:19669"/>
        <dbReference type="ChEBI" id="CHEBI:15377"/>
        <dbReference type="ChEBI" id="CHEBI:15378"/>
        <dbReference type="ChEBI" id="CHEBI:37565"/>
        <dbReference type="ChEBI" id="CHEBI:43474"/>
        <dbReference type="ChEBI" id="CHEBI:58189"/>
        <dbReference type="EC" id="3.6.5.n1"/>
    </reaction>
</comment>
<dbReference type="EMBL" id="LXJZ01000176">
    <property type="protein sequence ID" value="OAJ58036.1"/>
    <property type="molecule type" value="Genomic_DNA"/>
</dbReference>
<dbReference type="GO" id="GO:0005525">
    <property type="term" value="F:GTP binding"/>
    <property type="evidence" value="ECO:0007669"/>
    <property type="project" value="UniProtKB-UniRule"/>
</dbReference>
<evidence type="ECO:0000256" key="1">
    <source>
        <dbReference type="ARBA" id="ARBA00005454"/>
    </source>
</evidence>
<dbReference type="GO" id="GO:0043022">
    <property type="term" value="F:ribosome binding"/>
    <property type="evidence" value="ECO:0007669"/>
    <property type="project" value="UniProtKB-UniRule"/>
</dbReference>
<dbReference type="RefSeq" id="WP_064268447.1">
    <property type="nucleotide sequence ID" value="NZ_LXJZ01000176.1"/>
</dbReference>
<dbReference type="GO" id="GO:0097216">
    <property type="term" value="F:guanosine tetraphosphate binding"/>
    <property type="evidence" value="ECO:0007669"/>
    <property type="project" value="UniProtKB-ARBA"/>
</dbReference>
<dbReference type="GO" id="GO:0045727">
    <property type="term" value="P:positive regulation of translation"/>
    <property type="evidence" value="ECO:0007669"/>
    <property type="project" value="UniProtKB-UniRule"/>
</dbReference>
<comment type="function">
    <text evidence="10 13">Required for accurate and efficient protein synthesis under certain stress conditions. May act as a fidelity factor of the translation reaction, by catalyzing a one-codon backward translocation of tRNAs on improperly translocated ribosomes. Back-translocation proceeds from a post-translocation (POST) complex to a pre-translocation (PRE) complex, thus giving elongation factor G a second chance to translocate the tRNAs correctly. Binds to ribosomes in a GTP-dependent manner.</text>
</comment>
<evidence type="ECO:0000259" key="14">
    <source>
        <dbReference type="PROSITE" id="PS51722"/>
    </source>
</evidence>
<comment type="caution">
    <text evidence="16">The sequence shown here is derived from an EMBL/GenBank/DDBJ whole genome shotgun (WGS) entry which is preliminary data.</text>
</comment>
<dbReference type="PANTHER" id="PTHR43512">
    <property type="entry name" value="TRANSLATION FACTOR GUF1-RELATED"/>
    <property type="match status" value="1"/>
</dbReference>
<dbReference type="InterPro" id="IPR009000">
    <property type="entry name" value="Transl_B-barrel_sf"/>
</dbReference>
<keyword evidence="4 13" id="KW-0547">Nucleotide-binding</keyword>
<evidence type="ECO:0000256" key="8">
    <source>
        <dbReference type="ARBA" id="ARBA00023136"/>
    </source>
</evidence>
<dbReference type="EMBL" id="LXKA01000187">
    <property type="protein sequence ID" value="OAJ62039.1"/>
    <property type="molecule type" value="Genomic_DNA"/>
</dbReference>
<dbReference type="Gene3D" id="3.30.70.870">
    <property type="entry name" value="Elongation Factor G (Translational Gtpase), domain 3"/>
    <property type="match status" value="1"/>
</dbReference>
<keyword evidence="6 13" id="KW-0648">Protein biosynthesis</keyword>
<accession>A0A1A9N969</accession>
<evidence type="ECO:0000256" key="11">
    <source>
        <dbReference type="ARBA" id="ARBA00061052"/>
    </source>
</evidence>
<evidence type="ECO:0000256" key="10">
    <source>
        <dbReference type="ARBA" id="ARBA00057626"/>
    </source>
</evidence>
<evidence type="ECO:0000256" key="12">
    <source>
        <dbReference type="ARBA" id="ARBA00066744"/>
    </source>
</evidence>
<dbReference type="PROSITE" id="PS00301">
    <property type="entry name" value="G_TR_1"/>
    <property type="match status" value="1"/>
</dbReference>
<feature type="binding site" evidence="13">
    <location>
        <begin position="14"/>
        <end position="19"/>
    </location>
    <ligand>
        <name>GTP</name>
        <dbReference type="ChEBI" id="CHEBI:37565"/>
    </ligand>
</feature>
<dbReference type="InterPro" id="IPR038363">
    <property type="entry name" value="LepA_C_sf"/>
</dbReference>
<dbReference type="InterPro" id="IPR004161">
    <property type="entry name" value="EFTu-like_2"/>
</dbReference>
<dbReference type="Proteomes" id="UP000078116">
    <property type="component" value="Unassembled WGS sequence"/>
</dbReference>
<protein>
    <recommendedName>
        <fullName evidence="12 13">Elongation factor 4</fullName>
        <shortName evidence="13">EF-4</shortName>
        <ecNumber evidence="12 13">3.6.5.n1</ecNumber>
    </recommendedName>
    <alternativeName>
        <fullName evidence="13">Ribosomal back-translocase LepA</fullName>
    </alternativeName>
</protein>
<dbReference type="EC" id="3.6.5.n1" evidence="12 13"/>
<proteinExistence type="inferred from homology"/>
<organism evidence="16 18">
    <name type="scientific">Paraburkholderia ginsengiterrae</name>
    <dbReference type="NCBI Taxonomy" id="1462993"/>
    <lineage>
        <taxon>Bacteria</taxon>
        <taxon>Pseudomonadati</taxon>
        <taxon>Pseudomonadota</taxon>
        <taxon>Betaproteobacteria</taxon>
        <taxon>Burkholderiales</taxon>
        <taxon>Burkholderiaceae</taxon>
        <taxon>Paraburkholderia</taxon>
    </lineage>
</organism>
<dbReference type="SUPFAM" id="SSF54980">
    <property type="entry name" value="EF-G C-terminal domain-like"/>
    <property type="match status" value="2"/>
</dbReference>
<evidence type="ECO:0000256" key="4">
    <source>
        <dbReference type="ARBA" id="ARBA00022741"/>
    </source>
</evidence>
<evidence type="ECO:0000256" key="2">
    <source>
        <dbReference type="ARBA" id="ARBA00022475"/>
    </source>
</evidence>
<evidence type="ECO:0000313" key="16">
    <source>
        <dbReference type="EMBL" id="OAJ62039.1"/>
    </source>
</evidence>
<dbReference type="CDD" id="cd16260">
    <property type="entry name" value="EF4_III"/>
    <property type="match status" value="1"/>
</dbReference>
<dbReference type="NCBIfam" id="TIGR01393">
    <property type="entry name" value="lepA"/>
    <property type="match status" value="1"/>
</dbReference>
<dbReference type="InterPro" id="IPR005225">
    <property type="entry name" value="Small_GTP-bd"/>
</dbReference>
<dbReference type="Pfam" id="PF06421">
    <property type="entry name" value="LepA_C"/>
    <property type="match status" value="1"/>
</dbReference>
<dbReference type="CDD" id="cd01890">
    <property type="entry name" value="LepA"/>
    <property type="match status" value="1"/>
</dbReference>
<dbReference type="STRING" id="1462993.A6V36_03580"/>
<keyword evidence="5 13" id="KW-0378">Hydrolase</keyword>
<evidence type="ECO:0000313" key="15">
    <source>
        <dbReference type="EMBL" id="OAJ58036.1"/>
    </source>
</evidence>
<feature type="domain" description="Tr-type G" evidence="14">
    <location>
        <begin position="2"/>
        <end position="184"/>
    </location>
</feature>
<keyword evidence="16" id="KW-0251">Elongation factor</keyword>
<dbReference type="Gene3D" id="3.40.50.300">
    <property type="entry name" value="P-loop containing nucleotide triphosphate hydrolases"/>
    <property type="match status" value="1"/>
</dbReference>
<feature type="binding site" evidence="13">
    <location>
        <begin position="131"/>
        <end position="134"/>
    </location>
    <ligand>
        <name>GTP</name>
        <dbReference type="ChEBI" id="CHEBI:37565"/>
    </ligand>
</feature>
<evidence type="ECO:0000256" key="6">
    <source>
        <dbReference type="ARBA" id="ARBA00022917"/>
    </source>
</evidence>
<dbReference type="CDD" id="cd03699">
    <property type="entry name" value="EF4_II"/>
    <property type="match status" value="1"/>
</dbReference>
<dbReference type="Pfam" id="PF03144">
    <property type="entry name" value="GTP_EFTU_D2"/>
    <property type="match status" value="1"/>
</dbReference>
<dbReference type="FunFam" id="2.40.30.10:FF:000015">
    <property type="entry name" value="Translation factor GUF1, mitochondrial"/>
    <property type="match status" value="1"/>
</dbReference>